<dbReference type="InterPro" id="IPR029058">
    <property type="entry name" value="AB_hydrolase_fold"/>
</dbReference>
<evidence type="ECO:0008006" key="3">
    <source>
        <dbReference type="Google" id="ProtNLM"/>
    </source>
</evidence>
<dbReference type="SUPFAM" id="SSF53474">
    <property type="entry name" value="alpha/beta-Hydrolases"/>
    <property type="match status" value="1"/>
</dbReference>
<name>A0A6D2IG83_9BRAS</name>
<sequence>MGESCANSNRVKLRDGRLLAYREGGVPKKEAKFKIILVHGFRSSKNLEFSASKELIEELGVYILFYDRCGYGESDKNSKRSVKSEVDDIAELADQLEIGPKLSGVAFVAPTVNYLWPSIPEKLIKNDYRRVLIKWCLWMSKHEHGLLNLWFIQKLCLAAISVIASIPVNFNTRDTESHKDKLRERNDLDTIRGDFVTCFGQWDFEPADLSISQESCVQIWHGKEDNVVPVQLQRCILEKQPLISYYEIPGGGHKIMEYDGICDVILRALLLGEEQNLYKPLL</sequence>
<dbReference type="PANTHER" id="PTHR45763:SF45">
    <property type="entry name" value="ALPHA_BETA-HYDROLASES SUPERFAMILY PROTEIN"/>
    <property type="match status" value="1"/>
</dbReference>
<reference evidence="1" key="1">
    <citation type="submission" date="2020-01" db="EMBL/GenBank/DDBJ databases">
        <authorList>
            <person name="Mishra B."/>
        </authorList>
    </citation>
    <scope>NUCLEOTIDE SEQUENCE [LARGE SCALE GENOMIC DNA]</scope>
</reference>
<dbReference type="Proteomes" id="UP000467841">
    <property type="component" value="Unassembled WGS sequence"/>
</dbReference>
<dbReference type="AlphaFoldDB" id="A0A6D2IG83"/>
<accession>A0A6D2IG83</accession>
<dbReference type="OrthoDB" id="294702at2759"/>
<comment type="caution">
    <text evidence="1">The sequence shown here is derived from an EMBL/GenBank/DDBJ whole genome shotgun (WGS) entry which is preliminary data.</text>
</comment>
<evidence type="ECO:0000313" key="2">
    <source>
        <dbReference type="Proteomes" id="UP000467841"/>
    </source>
</evidence>
<dbReference type="PANTHER" id="PTHR45763">
    <property type="entry name" value="HYDROLASE, ALPHA/BETA FOLD FAMILY PROTEIN, EXPRESSED-RELATED"/>
    <property type="match status" value="1"/>
</dbReference>
<dbReference type="Gene3D" id="3.40.50.1820">
    <property type="entry name" value="alpha/beta hydrolase"/>
    <property type="match status" value="1"/>
</dbReference>
<protein>
    <recommendedName>
        <fullName evidence="3">Serine aminopeptidase S33 domain-containing protein</fullName>
    </recommendedName>
</protein>
<keyword evidence="2" id="KW-1185">Reference proteome</keyword>
<organism evidence="1 2">
    <name type="scientific">Microthlaspi erraticum</name>
    <dbReference type="NCBI Taxonomy" id="1685480"/>
    <lineage>
        <taxon>Eukaryota</taxon>
        <taxon>Viridiplantae</taxon>
        <taxon>Streptophyta</taxon>
        <taxon>Embryophyta</taxon>
        <taxon>Tracheophyta</taxon>
        <taxon>Spermatophyta</taxon>
        <taxon>Magnoliopsida</taxon>
        <taxon>eudicotyledons</taxon>
        <taxon>Gunneridae</taxon>
        <taxon>Pentapetalae</taxon>
        <taxon>rosids</taxon>
        <taxon>malvids</taxon>
        <taxon>Brassicales</taxon>
        <taxon>Brassicaceae</taxon>
        <taxon>Coluteocarpeae</taxon>
        <taxon>Microthlaspi</taxon>
    </lineage>
</organism>
<gene>
    <name evidence="1" type="ORF">MERR_LOCUS15132</name>
</gene>
<proteinExistence type="predicted"/>
<dbReference type="EMBL" id="CACVBM020001063">
    <property type="protein sequence ID" value="CAA7027897.1"/>
    <property type="molecule type" value="Genomic_DNA"/>
</dbReference>
<evidence type="ECO:0000313" key="1">
    <source>
        <dbReference type="EMBL" id="CAA7027897.1"/>
    </source>
</evidence>